<dbReference type="EMBL" id="CP001287">
    <property type="protein sequence ID" value="ACK65055.1"/>
    <property type="molecule type" value="Genomic_DNA"/>
</dbReference>
<dbReference type="HOGENOM" id="CLU_1188359_0_0_3"/>
<evidence type="ECO:0000313" key="1">
    <source>
        <dbReference type="EMBL" id="ACK65055.1"/>
    </source>
</evidence>
<keyword evidence="2" id="KW-1185">Reference proteome</keyword>
<sequence>MITLFLTITIPNPVTALGVDPNPDLWLKISEEGNIPSREVYYIRANTLTPLYTPEQIAQMQADPYSNSPAFAASLAATETRTTRVIRIREQGKDVPELTSMEVAITCPYAQVAISRTDTYATLDPASEVSTTVNQVLSVDTAPWVKQAYLVACQEEVWRSAFLSYADAGCATVAQTHPDYACFYKVECDDKRLAPLGMGCVPDYFSRRGWHLREYTDIQLWANKFRWNSYPVH</sequence>
<dbReference type="Proteomes" id="UP000008204">
    <property type="component" value="Chromosome"/>
</dbReference>
<organism evidence="1 2">
    <name type="scientific">Rippkaea orientalis (strain PCC 8801 / RF-1)</name>
    <name type="common">Cyanothece sp. (strain PCC 8801)</name>
    <dbReference type="NCBI Taxonomy" id="41431"/>
    <lineage>
        <taxon>Bacteria</taxon>
        <taxon>Bacillati</taxon>
        <taxon>Cyanobacteriota</taxon>
        <taxon>Cyanophyceae</taxon>
        <taxon>Oscillatoriophycideae</taxon>
        <taxon>Chroococcales</taxon>
        <taxon>Aphanothecaceae</taxon>
        <taxon>Rippkaea</taxon>
        <taxon>Rippkaea orientalis</taxon>
    </lineage>
</organism>
<accession>B7JZW2</accession>
<gene>
    <name evidence="1" type="ordered locus">PCC8801_0979</name>
</gene>
<reference evidence="2" key="1">
    <citation type="journal article" date="2011" name="MBio">
        <title>Novel metabolic attributes of the genus Cyanothece, comprising a group of unicellular nitrogen-fixing Cyanobacteria.</title>
        <authorList>
            <person name="Bandyopadhyay A."/>
            <person name="Elvitigala T."/>
            <person name="Welsh E."/>
            <person name="Stockel J."/>
            <person name="Liberton M."/>
            <person name="Min H."/>
            <person name="Sherman L.A."/>
            <person name="Pakrasi H.B."/>
        </authorList>
    </citation>
    <scope>NUCLEOTIDE SEQUENCE [LARGE SCALE GENOMIC DNA]</scope>
    <source>
        <strain evidence="2">PCC 8801</strain>
    </source>
</reference>
<dbReference type="AlphaFoldDB" id="B7JZW2"/>
<protein>
    <submittedName>
        <fullName evidence="1">Uncharacterized protein</fullName>
    </submittedName>
</protein>
<evidence type="ECO:0000313" key="2">
    <source>
        <dbReference type="Proteomes" id="UP000008204"/>
    </source>
</evidence>
<dbReference type="KEGG" id="cyp:PCC8801_0979"/>
<name>B7JZW2_RIPO1</name>
<proteinExistence type="predicted"/>